<dbReference type="EMBL" id="LK934641">
    <property type="protein sequence ID" value="CDU19858.1"/>
    <property type="molecule type" value="Genomic_DNA"/>
</dbReference>
<evidence type="ECO:0000313" key="5">
    <source>
        <dbReference type="Proteomes" id="UP000072904"/>
    </source>
</evidence>
<feature type="compositionally biased region" description="Basic and acidic residues" evidence="1">
    <location>
        <begin position="321"/>
        <end position="363"/>
    </location>
</feature>
<gene>
    <name evidence="3" type="ORF">PY17X_1323800</name>
    <name evidence="2" type="ORF">PYYM_1320800</name>
</gene>
<organism evidence="2 5">
    <name type="scientific">Plasmodium yoelii</name>
    <dbReference type="NCBI Taxonomy" id="5861"/>
    <lineage>
        <taxon>Eukaryota</taxon>
        <taxon>Sar</taxon>
        <taxon>Alveolata</taxon>
        <taxon>Apicomplexa</taxon>
        <taxon>Aconoidasida</taxon>
        <taxon>Haemosporida</taxon>
        <taxon>Plasmodiidae</taxon>
        <taxon>Plasmodium</taxon>
        <taxon>Plasmodium (Vinckeia)</taxon>
    </lineage>
</organism>
<dbReference type="VEuPathDB" id="PlasmoDB:PYYM_1320800"/>
<dbReference type="GeneID" id="3829918"/>
<reference evidence="4 5" key="1">
    <citation type="journal article" date="2014" name="BMC Biol.">
        <title>A comprehensive evaluation of rodent malaria parasite genomes and gene expression.</title>
        <authorList>
            <person name="Otto T.D."/>
            <person name="Bohme U."/>
            <person name="Jackson A.P."/>
            <person name="Hunt M."/>
            <person name="Franke-Fayard B."/>
            <person name="Hoeijmakers W.A."/>
            <person name="Religa A.A."/>
            <person name="Robertson L."/>
            <person name="Sanders M."/>
            <person name="Ogun S.A."/>
            <person name="Cunningham D."/>
            <person name="Erhart A."/>
            <person name="Billker O."/>
            <person name="Khan S.M."/>
            <person name="Stunnenberg H.G."/>
            <person name="Langhorne J."/>
            <person name="Holder A.A."/>
            <person name="Waters A.P."/>
            <person name="Newbold C.I."/>
            <person name="Pain A."/>
            <person name="Berriman M."/>
            <person name="Janse C.J."/>
        </authorList>
    </citation>
    <scope>NUCLEOTIDE SEQUENCE [LARGE SCALE GENOMIC DNA]</scope>
    <source>
        <strain evidence="3 4">17X</strain>
        <strain evidence="2 5">YM</strain>
    </source>
</reference>
<evidence type="ECO:0000313" key="3">
    <source>
        <dbReference type="EMBL" id="VTZ80615.1"/>
    </source>
</evidence>
<evidence type="ECO:0000313" key="4">
    <source>
        <dbReference type="Proteomes" id="UP000072874"/>
    </source>
</evidence>
<feature type="compositionally biased region" description="Basic and acidic residues" evidence="1">
    <location>
        <begin position="111"/>
        <end position="126"/>
    </location>
</feature>
<evidence type="ECO:0000313" key="2">
    <source>
        <dbReference type="EMBL" id="CDU19858.1"/>
    </source>
</evidence>
<dbReference type="VEuPathDB" id="PlasmoDB:PY02772"/>
<dbReference type="RefSeq" id="XP_022813566.1">
    <property type="nucleotide sequence ID" value="XM_022957091.1"/>
</dbReference>
<reference evidence="2" key="2">
    <citation type="submission" date="2014-05" db="EMBL/GenBank/DDBJ databases">
        <authorList>
            <person name="Aslett A.Martin."/>
            <person name="De Silva Nishadi"/>
        </authorList>
    </citation>
    <scope>NUCLEOTIDE SEQUENCE</scope>
    <source>
        <strain evidence="2">YM</strain>
    </source>
</reference>
<reference evidence="3" key="4">
    <citation type="submission" date="2019-05" db="EMBL/GenBank/DDBJ databases">
        <authorList>
            <consortium name="Pathogen Informatics"/>
        </authorList>
    </citation>
    <scope>NUCLEOTIDE SEQUENCE</scope>
    <source>
        <strain evidence="3">17X</strain>
    </source>
</reference>
<dbReference type="KEGG" id="pyo:PY17X_1323800"/>
<feature type="region of interest" description="Disordered" evidence="1">
    <location>
        <begin position="105"/>
        <end position="126"/>
    </location>
</feature>
<protein>
    <submittedName>
        <fullName evidence="2">Uncharacterized protein</fullName>
    </submittedName>
</protein>
<dbReference type="OMA" id="RVEYLPR"/>
<feature type="region of interest" description="Disordered" evidence="1">
    <location>
        <begin position="321"/>
        <end position="373"/>
    </location>
</feature>
<reference evidence="3" key="3">
    <citation type="submission" date="2014-05" db="EMBL/GenBank/DDBJ databases">
        <authorList>
            <person name="Aslett M.A."/>
            <person name="De Silva N."/>
        </authorList>
    </citation>
    <scope>NUCLEOTIDE SEQUENCE</scope>
    <source>
        <strain evidence="3">17X</strain>
    </source>
</reference>
<dbReference type="OrthoDB" id="376398at2759"/>
<accession>A0A077Y8Z9</accession>
<dbReference type="EMBL" id="LM993667">
    <property type="protein sequence ID" value="VTZ80615.1"/>
    <property type="molecule type" value="Genomic_DNA"/>
</dbReference>
<evidence type="ECO:0000256" key="1">
    <source>
        <dbReference type="SAM" id="MobiDB-lite"/>
    </source>
</evidence>
<dbReference type="Proteomes" id="UP000072874">
    <property type="component" value="Chromosome 13"/>
</dbReference>
<dbReference type="VEuPathDB" id="PlasmoDB:Py17XNL_001303099"/>
<dbReference type="VEuPathDB" id="PlasmoDB:PY17X_1323800"/>
<dbReference type="AlphaFoldDB" id="A0A077Y8Z9"/>
<name>A0A077Y8Z9_PLAYE</name>
<sequence length="464" mass="55925">MKIGEKNRKYEDGKLYVMYDNIYDTYLKDNRKNYFTRIIRFPNPSILIIKALCELYNIADKVEYVSCDSNFEVIKTHSYFNGEKKSVYETLHIIYSMNKERKSSLLNNNSKDNDASPKLDGNKNESGKYPDNYMNLRVYYILNEFNEVYEYFLFLCKQIYDNYTYNFFINSNYNIIKGYLKLQYIKSYVSKKFNNISFETILNKFIKLLKLFNKLEKNCMQIDCVVFYVYFYAFLNIPIHLYPWNCDNNLNDTLYRKILNNGNINTIIDKVKSNKQIFFSHILIGTNDVETNYYETYDFNTAIFLSNQKKIGTLNEVVKEEGNKTKNEEEKEEKKKKNEEKEEKKKKNEEKEEKKKKNEEKEEKKKKKKTDTLNTDNKKSIDKVHTDISFYENTEDYIILSEYNTLKYIGYNTLKQFYLSHFYYLTILKKCFFINVKMKTIYNFFSNIAIRIIDIDKIFEKILN</sequence>
<dbReference type="Proteomes" id="UP000072904">
    <property type="component" value="Chromosome 13"/>
</dbReference>
<proteinExistence type="predicted"/>